<feature type="region of interest" description="Disordered" evidence="2">
    <location>
        <begin position="399"/>
        <end position="418"/>
    </location>
</feature>
<dbReference type="OrthoDB" id="8777612at2759"/>
<name>A0A6P7MBF0_BETSP</name>
<reference evidence="4" key="1">
    <citation type="submission" date="2025-08" db="UniProtKB">
        <authorList>
            <consortium name="RefSeq"/>
        </authorList>
    </citation>
    <scope>IDENTIFICATION</scope>
</reference>
<dbReference type="PANTHER" id="PTHR22972:SF8">
    <property type="entry name" value="PROTEIN KINASE DOMAIN-CONTAINING PROTEIN"/>
    <property type="match status" value="1"/>
</dbReference>
<dbReference type="GO" id="GO:0004672">
    <property type="term" value="F:protein kinase activity"/>
    <property type="evidence" value="ECO:0007669"/>
    <property type="project" value="TreeGrafter"/>
</dbReference>
<evidence type="ECO:0000256" key="2">
    <source>
        <dbReference type="SAM" id="MobiDB-lite"/>
    </source>
</evidence>
<dbReference type="KEGG" id="bspl:114853722"/>
<evidence type="ECO:0000313" key="4">
    <source>
        <dbReference type="RefSeq" id="XP_029003274.1"/>
    </source>
</evidence>
<protein>
    <submittedName>
        <fullName evidence="4">Inactive tyrosine-protein kinase PRAG1</fullName>
    </submittedName>
</protein>
<gene>
    <name evidence="4" type="primary">peak3</name>
</gene>
<accession>A0A6P7MBF0</accession>
<dbReference type="InterPro" id="IPR051511">
    <property type="entry name" value="MitoQC_Scaffold_Kinases"/>
</dbReference>
<evidence type="ECO:0000256" key="1">
    <source>
        <dbReference type="ARBA" id="ARBA00038349"/>
    </source>
</evidence>
<keyword evidence="4" id="KW-0808">Transferase</keyword>
<dbReference type="InParanoid" id="A0A6P7MBF0"/>
<organism evidence="3 4">
    <name type="scientific">Betta splendens</name>
    <name type="common">Siamese fighting fish</name>
    <dbReference type="NCBI Taxonomy" id="158456"/>
    <lineage>
        <taxon>Eukaryota</taxon>
        <taxon>Metazoa</taxon>
        <taxon>Chordata</taxon>
        <taxon>Craniata</taxon>
        <taxon>Vertebrata</taxon>
        <taxon>Euteleostomi</taxon>
        <taxon>Actinopterygii</taxon>
        <taxon>Neopterygii</taxon>
        <taxon>Teleostei</taxon>
        <taxon>Neoteleostei</taxon>
        <taxon>Acanthomorphata</taxon>
        <taxon>Anabantaria</taxon>
        <taxon>Anabantiformes</taxon>
        <taxon>Anabantoidei</taxon>
        <taxon>Osphronemidae</taxon>
        <taxon>Betta</taxon>
    </lineage>
</organism>
<dbReference type="RefSeq" id="XP_029003274.1">
    <property type="nucleotide sequence ID" value="XM_029147441.3"/>
</dbReference>
<keyword evidence="4" id="KW-0418">Kinase</keyword>
<keyword evidence="3" id="KW-1185">Reference proteome</keyword>
<sequence>MASGSRSAAEAQPPALPVKKHRSNSLSPCSVDADCLLLSQVGLQHQTYTPNEVFSEPTDCHADRCPIHQRYDRFQHLERFFSDGTPPPVPRKQLARTLSLPGTAAPPLSPLPPPSPLQTHPLDFDNPLYMLAPTADVDAAPSSSRPLPFSQLSFDTPDEHLPCLFRAIDDQRAVSQGIQHRHLLFLRSTVQSAEAEVLLRGEASEKDVGSYRPQDFLLCEGGEPKQMGGGVYYRLQSPRFPGRVLGLKVHKQTDGPPSAHNKHRSSHVNVQDVIADFQPSNNPRKEFLSCTSLNPPHRGSTEPPIHLTDTSLPSAQAFLLQGHSVSVERDLPHVTLEDFINGCSSLQSSECLGYDRQVCVLLVQILAGLQHLSNVSAAAAELRPRDILLVWPSGERDEGRSKMRQRASVSDAKDGMEWEKTESKGPIQMLWRTHGSPRVVLTPHSGPHFLPSVQSQIVALIQFCLHRQGGSLSKSVYRRGLVYLLSLFQGENPGPQLADMVAMLQVLLWGPHVSLFNLRGYTTTTVHNWLTIKRALLVMKLAEKGLIQDQSALGWEDFMCLQYLSFTDPETIVSVTSQLWLNV</sequence>
<dbReference type="CTD" id="374872"/>
<dbReference type="GeneID" id="114853722"/>
<feature type="region of interest" description="Disordered" evidence="2">
    <location>
        <begin position="1"/>
        <end position="24"/>
    </location>
</feature>
<dbReference type="Proteomes" id="UP000515150">
    <property type="component" value="Chromosome 4"/>
</dbReference>
<proteinExistence type="inferred from homology"/>
<comment type="similarity">
    <text evidence="1">Belongs to the protein kinase superfamily.</text>
</comment>
<evidence type="ECO:0000313" key="3">
    <source>
        <dbReference type="Proteomes" id="UP000515150"/>
    </source>
</evidence>
<dbReference type="PANTHER" id="PTHR22972">
    <property type="entry name" value="SERINE/THREONINE PROTEIN KINASE"/>
    <property type="match status" value="1"/>
</dbReference>
<dbReference type="AlphaFoldDB" id="A0A6P7MBF0"/>